<dbReference type="EC" id="3.1.22.-" evidence="15"/>
<evidence type="ECO:0000256" key="9">
    <source>
        <dbReference type="ARBA" id="ARBA00022801"/>
    </source>
</evidence>
<dbReference type="GO" id="GO:0031573">
    <property type="term" value="P:mitotic intra-S DNA damage checkpoint signaling"/>
    <property type="evidence" value="ECO:0007669"/>
    <property type="project" value="TreeGrafter"/>
</dbReference>
<keyword evidence="5 15" id="KW-0540">Nuclease</keyword>
<dbReference type="InterPro" id="IPR047416">
    <property type="entry name" value="XPF_nuclease_Mus81"/>
</dbReference>
<dbReference type="STRING" id="278856.A0A212EL90"/>
<keyword evidence="12 15" id="KW-0234">DNA repair</keyword>
<evidence type="ECO:0000256" key="3">
    <source>
        <dbReference type="ARBA" id="ARBA00010015"/>
    </source>
</evidence>
<dbReference type="GO" id="GO:0048476">
    <property type="term" value="C:Holliday junction resolvase complex"/>
    <property type="evidence" value="ECO:0007669"/>
    <property type="project" value="UniProtKB-UniRule"/>
</dbReference>
<comment type="cofactor">
    <cofactor evidence="1 15">
        <name>Mg(2+)</name>
        <dbReference type="ChEBI" id="CHEBI:18420"/>
    </cofactor>
</comment>
<dbReference type="FunFam" id="3.40.50.10130:FF:000005">
    <property type="entry name" value="crossover junction endonuclease MUS81 isoform X1"/>
    <property type="match status" value="1"/>
</dbReference>
<reference evidence="16 17" key="1">
    <citation type="journal article" date="2011" name="Cell">
        <title>The monarch butterfly genome yields insights into long-distance migration.</title>
        <authorList>
            <person name="Zhan S."/>
            <person name="Merlin C."/>
            <person name="Boore J.L."/>
            <person name="Reppert S.M."/>
        </authorList>
    </citation>
    <scope>NUCLEOTIDE SEQUENCE [LARGE SCALE GENOMIC DNA]</scope>
    <source>
        <strain evidence="16">F-2</strain>
    </source>
</reference>
<dbReference type="Gene3D" id="1.10.150.110">
    <property type="entry name" value="DNA polymerase beta, N-terminal domain-like"/>
    <property type="match status" value="1"/>
</dbReference>
<dbReference type="InterPro" id="IPR047417">
    <property type="entry name" value="WHD_MUS81"/>
</dbReference>
<dbReference type="eggNOG" id="KOG2379">
    <property type="taxonomic scope" value="Eukaryota"/>
</dbReference>
<dbReference type="Gene3D" id="1.10.10.10">
    <property type="entry name" value="Winged helix-like DNA-binding domain superfamily/Winged helix DNA-binding domain"/>
    <property type="match status" value="1"/>
</dbReference>
<keyword evidence="14" id="KW-0469">Meiosis</keyword>
<keyword evidence="9 15" id="KW-0378">Hydrolase</keyword>
<dbReference type="KEGG" id="dpl:KGM_205300"/>
<dbReference type="SMART" id="SM00891">
    <property type="entry name" value="ERCC4"/>
    <property type="match status" value="1"/>
</dbReference>
<dbReference type="GO" id="GO:0006308">
    <property type="term" value="P:DNA catabolic process"/>
    <property type="evidence" value="ECO:0007669"/>
    <property type="project" value="UniProtKB-UniRule"/>
</dbReference>
<dbReference type="InterPro" id="IPR011335">
    <property type="entry name" value="Restrct_endonuc-II-like"/>
</dbReference>
<dbReference type="InterPro" id="IPR010996">
    <property type="entry name" value="HHH_MUS81"/>
</dbReference>
<evidence type="ECO:0000256" key="6">
    <source>
        <dbReference type="ARBA" id="ARBA00022723"/>
    </source>
</evidence>
<dbReference type="GO" id="GO:0048257">
    <property type="term" value="F:3'-flap endonuclease activity"/>
    <property type="evidence" value="ECO:0007669"/>
    <property type="project" value="TreeGrafter"/>
</dbReference>
<dbReference type="GO" id="GO:0003677">
    <property type="term" value="F:DNA binding"/>
    <property type="evidence" value="ECO:0007669"/>
    <property type="project" value="UniProtKB-UniRule"/>
</dbReference>
<dbReference type="PANTHER" id="PTHR13451">
    <property type="entry name" value="CLASS II CROSSOVER JUNCTION ENDONUCLEASE MUS81"/>
    <property type="match status" value="1"/>
</dbReference>
<dbReference type="GO" id="GO:0000727">
    <property type="term" value="P:double-strand break repair via break-induced replication"/>
    <property type="evidence" value="ECO:0007669"/>
    <property type="project" value="UniProtKB-UniRule"/>
</dbReference>
<evidence type="ECO:0000256" key="4">
    <source>
        <dbReference type="ARBA" id="ARBA00017114"/>
    </source>
</evidence>
<dbReference type="CDD" id="cd21036">
    <property type="entry name" value="WH_MUS81"/>
    <property type="match status" value="1"/>
</dbReference>
<evidence type="ECO:0000256" key="1">
    <source>
        <dbReference type="ARBA" id="ARBA00001946"/>
    </source>
</evidence>
<organism evidence="16 17">
    <name type="scientific">Danaus plexippus plexippus</name>
    <dbReference type="NCBI Taxonomy" id="278856"/>
    <lineage>
        <taxon>Eukaryota</taxon>
        <taxon>Metazoa</taxon>
        <taxon>Ecdysozoa</taxon>
        <taxon>Arthropoda</taxon>
        <taxon>Hexapoda</taxon>
        <taxon>Insecta</taxon>
        <taxon>Pterygota</taxon>
        <taxon>Neoptera</taxon>
        <taxon>Endopterygota</taxon>
        <taxon>Lepidoptera</taxon>
        <taxon>Glossata</taxon>
        <taxon>Ditrysia</taxon>
        <taxon>Papilionoidea</taxon>
        <taxon>Nymphalidae</taxon>
        <taxon>Danainae</taxon>
        <taxon>Danaini</taxon>
        <taxon>Danaina</taxon>
        <taxon>Danaus</taxon>
        <taxon>Danaus</taxon>
    </lineage>
</organism>
<dbReference type="CDD" id="cd20074">
    <property type="entry name" value="XPF_nuclease_Mus81"/>
    <property type="match status" value="1"/>
</dbReference>
<dbReference type="OrthoDB" id="5963188at2759"/>
<protein>
    <recommendedName>
        <fullName evidence="4 15">Crossover junction endonuclease MUS81</fullName>
        <ecNumber evidence="15">3.1.22.-</ecNumber>
    </recommendedName>
</protein>
<comment type="caution">
    <text evidence="16">The sequence shown here is derived from an EMBL/GenBank/DDBJ whole genome shotgun (WGS) entry which is preliminary data.</text>
</comment>
<dbReference type="Gene3D" id="1.10.150.670">
    <property type="entry name" value="Crossover junction endonuclease EME1, DNA-binding domain"/>
    <property type="match status" value="1"/>
</dbReference>
<dbReference type="Pfam" id="PF02732">
    <property type="entry name" value="ERCC4"/>
    <property type="match status" value="1"/>
</dbReference>
<keyword evidence="10 15" id="KW-0460">Magnesium</keyword>
<evidence type="ECO:0000256" key="5">
    <source>
        <dbReference type="ARBA" id="ARBA00022722"/>
    </source>
</evidence>
<keyword evidence="6 15" id="KW-0479">Metal-binding</keyword>
<comment type="function">
    <text evidence="15">Interacts with EME1 to form a DNA structure-specific endonuclease with substrate preference for branched DNA structures with a 5'-end at the branch nick. Typical substrates include 3'-flap structures, D-loops, replication forks and nicked Holliday junctions. May be required in mitosis for the processing of stalled or collapsed replication fork intermediates. May be required in meiosis for the repair of meiosis-specific double strand breaks subsequent to single-end invasion (SEI).</text>
</comment>
<evidence type="ECO:0000256" key="12">
    <source>
        <dbReference type="ARBA" id="ARBA00023204"/>
    </source>
</evidence>
<dbReference type="InterPro" id="IPR006166">
    <property type="entry name" value="ERCC4_domain"/>
</dbReference>
<dbReference type="Proteomes" id="UP000007151">
    <property type="component" value="Unassembled WGS sequence"/>
</dbReference>
<dbReference type="EMBL" id="AGBW02014109">
    <property type="protein sequence ID" value="OWR42249.1"/>
    <property type="molecule type" value="Genomic_DNA"/>
</dbReference>
<keyword evidence="17" id="KW-1185">Reference proteome</keyword>
<evidence type="ECO:0000256" key="10">
    <source>
        <dbReference type="ARBA" id="ARBA00022842"/>
    </source>
</evidence>
<dbReference type="InterPro" id="IPR042530">
    <property type="entry name" value="EME1/EME2_C"/>
</dbReference>
<evidence type="ECO:0000256" key="7">
    <source>
        <dbReference type="ARBA" id="ARBA00022759"/>
    </source>
</evidence>
<sequence>MAVNSKRITLKRTRPNPLFQRWLQELQDEAKLELNNLEYSLDEAISSLSKYPLPLESGAECAILKGFDNKLCSFLDKRLQAYTSSNRLDNNSSKVTSTTLPELEPIDISSKKAKNNSITKDDFEQQSARNILKCTKLTTDVPCGTDDLSDNEVQEVQEVPSQSNVLKGSRKDYCSNLIQANYSSLSPELEKSLRGRERKLKYKPIYKSGSYAIVMGLWEHSIVNSKQGISKMDLLELAHKYIESSMKNASDALHNLLWANMNNLVSKGLVTRKNGETPVFKLTKLGIKTAKVLYKEYKIREKPKVTNSKQPEEEDCDGSKNNVPINSRNRIDTCNTEVEEVVEFEAGSYDIILFVDVKETSGLAKKNDPLMLQMKKYPNLQHEFRSLSVGDFAWIARHRLSKEELVLPYIVERKRMDDFANSIKDGRYHEQKFRLKKSKAKVVYLVENYDSKYVGLPYQTLMQGLVNTRIRDEIQVHRTDSLAATVRFLAILTMKIINEYQNCSVKGHHKMAEGDMLMTFNYFKKALVKNKPLSLKCTFIKMLLQLRGLTADKAVAITNEYGTPKLLMDAYENCDKKKGELLLANIKGKSKRNVGPRVSKKLYKLFTLRELT</sequence>
<dbReference type="InterPro" id="IPR036388">
    <property type="entry name" value="WH-like_DNA-bd_sf"/>
</dbReference>
<evidence type="ECO:0000313" key="16">
    <source>
        <dbReference type="EMBL" id="OWR42249.1"/>
    </source>
</evidence>
<keyword evidence="11 15" id="KW-0233">DNA recombination</keyword>
<evidence type="ECO:0000313" key="17">
    <source>
        <dbReference type="Proteomes" id="UP000007151"/>
    </source>
</evidence>
<keyword evidence="13 15" id="KW-0539">Nucleus</keyword>
<keyword evidence="7 15" id="KW-0255">Endonuclease</keyword>
<evidence type="ECO:0000256" key="2">
    <source>
        <dbReference type="ARBA" id="ARBA00004123"/>
    </source>
</evidence>
<dbReference type="GO" id="GO:0000712">
    <property type="term" value="P:resolution of meiotic recombination intermediates"/>
    <property type="evidence" value="ECO:0007669"/>
    <property type="project" value="TreeGrafter"/>
</dbReference>
<keyword evidence="8 15" id="KW-0227">DNA damage</keyword>
<dbReference type="Pfam" id="PF14716">
    <property type="entry name" value="HHH_8"/>
    <property type="match status" value="1"/>
</dbReference>
<dbReference type="PANTHER" id="PTHR13451:SF0">
    <property type="entry name" value="CROSSOVER JUNCTION ENDONUCLEASE MUS81"/>
    <property type="match status" value="1"/>
</dbReference>
<comment type="subunit">
    <text evidence="15">Interacts with EME1.</text>
</comment>
<dbReference type="AlphaFoldDB" id="A0A212EL90"/>
<dbReference type="SUPFAM" id="SSF52980">
    <property type="entry name" value="Restriction endonuclease-like"/>
    <property type="match status" value="1"/>
</dbReference>
<evidence type="ECO:0000256" key="15">
    <source>
        <dbReference type="RuleBase" id="RU369042"/>
    </source>
</evidence>
<proteinExistence type="inferred from homology"/>
<dbReference type="InterPro" id="IPR027421">
    <property type="entry name" value="DNA_pol_lamdba_lyase_dom_sf"/>
</dbReference>
<dbReference type="GO" id="GO:0046872">
    <property type="term" value="F:metal ion binding"/>
    <property type="evidence" value="ECO:0007669"/>
    <property type="project" value="UniProtKB-UniRule"/>
</dbReference>
<evidence type="ECO:0000256" key="14">
    <source>
        <dbReference type="ARBA" id="ARBA00023254"/>
    </source>
</evidence>
<dbReference type="Pfam" id="PF21292">
    <property type="entry name" value="EME1-MUS81_C"/>
    <property type="match status" value="1"/>
</dbReference>
<dbReference type="GO" id="GO:0005634">
    <property type="term" value="C:nucleus"/>
    <property type="evidence" value="ECO:0007669"/>
    <property type="project" value="UniProtKB-SubCell"/>
</dbReference>
<gene>
    <name evidence="16" type="ORF">KGM_205300</name>
</gene>
<dbReference type="FunCoup" id="A0A212EL90">
    <property type="interactions" value="481"/>
</dbReference>
<name>A0A212EL90_DANPL</name>
<dbReference type="GO" id="GO:0008821">
    <property type="term" value="F:crossover junction DNA endonuclease activity"/>
    <property type="evidence" value="ECO:0007669"/>
    <property type="project" value="UniProtKB-UniRule"/>
</dbReference>
<comment type="similarity">
    <text evidence="3 15">Belongs to the XPF family.</text>
</comment>
<comment type="subcellular location">
    <subcellularLocation>
        <location evidence="2 15">Nucleus</location>
    </subcellularLocation>
</comment>
<dbReference type="SUPFAM" id="SSF47802">
    <property type="entry name" value="DNA polymerase beta, N-terminal domain-like"/>
    <property type="match status" value="1"/>
</dbReference>
<evidence type="ECO:0000256" key="13">
    <source>
        <dbReference type="ARBA" id="ARBA00023242"/>
    </source>
</evidence>
<evidence type="ECO:0000256" key="11">
    <source>
        <dbReference type="ARBA" id="ARBA00023172"/>
    </source>
</evidence>
<evidence type="ECO:0000256" key="8">
    <source>
        <dbReference type="ARBA" id="ARBA00022763"/>
    </source>
</evidence>
<dbReference type="InterPro" id="IPR033309">
    <property type="entry name" value="Mus81"/>
</dbReference>
<accession>A0A212EL90</accession>
<dbReference type="Gene3D" id="3.40.50.10130">
    <property type="match status" value="1"/>
</dbReference>